<dbReference type="PANTHER" id="PTHR22753:SF14">
    <property type="entry name" value="MONOACYLGLYCEROL_DIACYLGLYCEROL O-ACYLTRANSFERASE"/>
    <property type="match status" value="1"/>
</dbReference>
<proteinExistence type="predicted"/>
<comment type="caution">
    <text evidence="1">The sequence shown here is derived from an EMBL/GenBank/DDBJ whole genome shotgun (WGS) entry which is preliminary data.</text>
</comment>
<organism evidence="1 2">
    <name type="scientific">Conger conger</name>
    <name type="common">Conger eel</name>
    <name type="synonym">Muraena conger</name>
    <dbReference type="NCBI Taxonomy" id="82655"/>
    <lineage>
        <taxon>Eukaryota</taxon>
        <taxon>Metazoa</taxon>
        <taxon>Chordata</taxon>
        <taxon>Craniata</taxon>
        <taxon>Vertebrata</taxon>
        <taxon>Euteleostomi</taxon>
        <taxon>Actinopterygii</taxon>
        <taxon>Neopterygii</taxon>
        <taxon>Teleostei</taxon>
        <taxon>Anguilliformes</taxon>
        <taxon>Congridae</taxon>
        <taxon>Conger</taxon>
    </lineage>
</organism>
<dbReference type="AlphaFoldDB" id="A0A9Q1I467"/>
<dbReference type="OrthoDB" id="44277at2759"/>
<evidence type="ECO:0000313" key="1">
    <source>
        <dbReference type="EMBL" id="KAJ8279786.1"/>
    </source>
</evidence>
<dbReference type="GO" id="GO:0016020">
    <property type="term" value="C:membrane"/>
    <property type="evidence" value="ECO:0007669"/>
    <property type="project" value="TreeGrafter"/>
</dbReference>
<gene>
    <name evidence="1" type="ORF">COCON_G00068520</name>
</gene>
<name>A0A9Q1I467_CONCO</name>
<accession>A0A9Q1I467</accession>
<dbReference type="Proteomes" id="UP001152803">
    <property type="component" value="Unassembled WGS sequence"/>
</dbReference>
<protein>
    <recommendedName>
        <fullName evidence="3">Transmembrane protein 68</fullName>
    </recommendedName>
</protein>
<dbReference type="EMBL" id="JAFJMO010000004">
    <property type="protein sequence ID" value="KAJ8279786.1"/>
    <property type="molecule type" value="Genomic_DNA"/>
</dbReference>
<keyword evidence="2" id="KW-1185">Reference proteome</keyword>
<dbReference type="PANTHER" id="PTHR22753">
    <property type="entry name" value="TRANSMEMBRANE PROTEIN 68"/>
    <property type="match status" value="1"/>
</dbReference>
<sequence length="97" mass="11529">MFTQNVREGFRSLGTLRFYKWVYERFRLPIAPVYGGFPVKFRTYLGDPIPYDPNVTASELAEKTQQAVQYLIDRHQKIPGNVLRALLERFPRRHKEE</sequence>
<reference evidence="1" key="1">
    <citation type="journal article" date="2023" name="Science">
        <title>Genome structures resolve the early diversification of teleost fishes.</title>
        <authorList>
            <person name="Parey E."/>
            <person name="Louis A."/>
            <person name="Montfort J."/>
            <person name="Bouchez O."/>
            <person name="Roques C."/>
            <person name="Iampietro C."/>
            <person name="Lluch J."/>
            <person name="Castinel A."/>
            <person name="Donnadieu C."/>
            <person name="Desvignes T."/>
            <person name="Floi Bucao C."/>
            <person name="Jouanno E."/>
            <person name="Wen M."/>
            <person name="Mejri S."/>
            <person name="Dirks R."/>
            <person name="Jansen H."/>
            <person name="Henkel C."/>
            <person name="Chen W.J."/>
            <person name="Zahm M."/>
            <person name="Cabau C."/>
            <person name="Klopp C."/>
            <person name="Thompson A.W."/>
            <person name="Robinson-Rechavi M."/>
            <person name="Braasch I."/>
            <person name="Lecointre G."/>
            <person name="Bobe J."/>
            <person name="Postlethwait J.H."/>
            <person name="Berthelot C."/>
            <person name="Roest Crollius H."/>
            <person name="Guiguen Y."/>
        </authorList>
    </citation>
    <scope>NUCLEOTIDE SEQUENCE</scope>
    <source>
        <strain evidence="1">Concon-B</strain>
    </source>
</reference>
<evidence type="ECO:0000313" key="2">
    <source>
        <dbReference type="Proteomes" id="UP001152803"/>
    </source>
</evidence>
<evidence type="ECO:0008006" key="3">
    <source>
        <dbReference type="Google" id="ProtNLM"/>
    </source>
</evidence>